<dbReference type="Gene3D" id="1.20.120.1760">
    <property type="match status" value="1"/>
</dbReference>
<evidence type="ECO:0000256" key="3">
    <source>
        <dbReference type="ARBA" id="ARBA00004141"/>
    </source>
</evidence>
<evidence type="ECO:0000256" key="4">
    <source>
        <dbReference type="ARBA" id="ARBA00010441"/>
    </source>
</evidence>
<comment type="subcellular location">
    <subcellularLocation>
        <location evidence="3">Membrane</location>
        <topology evidence="3">Multi-pass membrane protein</topology>
    </subcellularLocation>
</comment>
<sequence>MASTEDAGRRGVAPAPRRRFERAADENAEQPAHSAASLSPAQRQARERRVFLYIPNIIGYVRLALLVAAAWAWQKAFGFLFVVFYIVSQGLDAVDGAVARRLGQVSVFGACLDQVVDRLSTCLLYILNAVAYPAWAPAFFFALLLDVGGHWVHFFAAAVAGAKSHKQLEDADVNQVLAIYYSSRPVMFAAILGFDGFFLSILLLASPLLEFSSFVFLQKALVAVAYTSAPLMAFKTLTNLLQGVYGAQRLVACGLAAES</sequence>
<dbReference type="InterPro" id="IPR043130">
    <property type="entry name" value="CDP-OH_PTrfase_TM_dom"/>
</dbReference>
<feature type="region of interest" description="Disordered" evidence="18">
    <location>
        <begin position="1"/>
        <end position="41"/>
    </location>
</feature>
<dbReference type="STRING" id="94643.A0A2A9M1A2"/>
<dbReference type="InterPro" id="IPR000462">
    <property type="entry name" value="CDP-OH_P_trans"/>
</dbReference>
<keyword evidence="7 16" id="KW-0808">Transferase</keyword>
<dbReference type="GO" id="GO:0006661">
    <property type="term" value="P:phosphatidylinositol biosynthetic process"/>
    <property type="evidence" value="ECO:0007669"/>
    <property type="project" value="TreeGrafter"/>
</dbReference>
<feature type="transmembrane region" description="Helical" evidence="19">
    <location>
        <begin position="77"/>
        <end position="94"/>
    </location>
</feature>
<dbReference type="GO" id="GO:0003881">
    <property type="term" value="F:CDP-diacylglycerol-inositol 3-phosphatidyltransferase activity"/>
    <property type="evidence" value="ECO:0007669"/>
    <property type="project" value="UniProtKB-UniRule"/>
</dbReference>
<evidence type="ECO:0000313" key="20">
    <source>
        <dbReference type="EMBL" id="PFH31749.1"/>
    </source>
</evidence>
<evidence type="ECO:0000256" key="17">
    <source>
        <dbReference type="RuleBase" id="RU003750"/>
    </source>
</evidence>
<comment type="cofactor">
    <cofactor evidence="1">
        <name>Mn(2+)</name>
        <dbReference type="ChEBI" id="CHEBI:29035"/>
    </cofactor>
</comment>
<name>A0A2A9M1A2_BESBE</name>
<keyword evidence="15 16" id="KW-1208">Phospholipid metabolism</keyword>
<evidence type="ECO:0000256" key="19">
    <source>
        <dbReference type="SAM" id="Phobius"/>
    </source>
</evidence>
<dbReference type="GeneID" id="40307301"/>
<keyword evidence="10" id="KW-0460">Magnesium</keyword>
<keyword evidence="21" id="KW-1185">Reference proteome</keyword>
<evidence type="ECO:0000313" key="21">
    <source>
        <dbReference type="Proteomes" id="UP000224006"/>
    </source>
</evidence>
<keyword evidence="11 19" id="KW-1133">Transmembrane helix</keyword>
<dbReference type="PIRSF" id="PIRSF000848">
    <property type="entry name" value="CDP_diag_ino_3_P"/>
    <property type="match status" value="1"/>
</dbReference>
<dbReference type="Proteomes" id="UP000224006">
    <property type="component" value="Chromosome XII"/>
</dbReference>
<feature type="transmembrane region" description="Helical" evidence="19">
    <location>
        <begin position="122"/>
        <end position="145"/>
    </location>
</feature>
<evidence type="ECO:0000256" key="2">
    <source>
        <dbReference type="ARBA" id="ARBA00001946"/>
    </source>
</evidence>
<evidence type="ECO:0000256" key="7">
    <source>
        <dbReference type="ARBA" id="ARBA00022679"/>
    </source>
</evidence>
<keyword evidence="14 16" id="KW-0594">Phospholipid biosynthesis</keyword>
<dbReference type="EC" id="2.7.8.11" evidence="5 16"/>
<proteinExistence type="inferred from homology"/>
<dbReference type="InterPro" id="IPR014387">
    <property type="entry name" value="CDP_diag_ino_3_P_euk"/>
</dbReference>
<reference evidence="20 21" key="1">
    <citation type="submission" date="2017-09" db="EMBL/GenBank/DDBJ databases">
        <title>Genome sequencing of Besnoitia besnoiti strain Bb-Ger1.</title>
        <authorList>
            <person name="Schares G."/>
            <person name="Venepally P."/>
            <person name="Lorenzi H.A."/>
        </authorList>
    </citation>
    <scope>NUCLEOTIDE SEQUENCE [LARGE SCALE GENOMIC DNA]</scope>
    <source>
        <strain evidence="20 21">Bb-Ger1</strain>
    </source>
</reference>
<dbReference type="InterPro" id="IPR048254">
    <property type="entry name" value="CDP_ALCOHOL_P_TRANSF_CS"/>
</dbReference>
<keyword evidence="13 16" id="KW-0472">Membrane</keyword>
<evidence type="ECO:0000256" key="11">
    <source>
        <dbReference type="ARBA" id="ARBA00022989"/>
    </source>
</evidence>
<keyword evidence="9" id="KW-0479">Metal-binding</keyword>
<evidence type="ECO:0000256" key="16">
    <source>
        <dbReference type="PIRNR" id="PIRNR000848"/>
    </source>
</evidence>
<feature type="transmembrane region" description="Helical" evidence="19">
    <location>
        <begin position="186"/>
        <end position="209"/>
    </location>
</feature>
<keyword evidence="8 19" id="KW-0812">Transmembrane</keyword>
<dbReference type="PANTHER" id="PTHR15362:SF4">
    <property type="entry name" value="CDP-DIACYLGLYCEROL--INOSITOL 3-PHOSPHATIDYLTRANSFERASE"/>
    <property type="match status" value="1"/>
</dbReference>
<keyword evidence="6 16" id="KW-0444">Lipid biosynthesis</keyword>
<evidence type="ECO:0000256" key="15">
    <source>
        <dbReference type="ARBA" id="ARBA00023264"/>
    </source>
</evidence>
<evidence type="ECO:0000256" key="18">
    <source>
        <dbReference type="SAM" id="MobiDB-lite"/>
    </source>
</evidence>
<comment type="caution">
    <text evidence="20">The sequence shown here is derived from an EMBL/GenBank/DDBJ whole genome shotgun (WGS) entry which is preliminary data.</text>
</comment>
<dbReference type="PANTHER" id="PTHR15362">
    <property type="entry name" value="PHOSPHATIDYLINOSITOL SYNTHASE"/>
    <property type="match status" value="1"/>
</dbReference>
<dbReference type="RefSeq" id="XP_029215758.1">
    <property type="nucleotide sequence ID" value="XM_029360943.1"/>
</dbReference>
<evidence type="ECO:0000256" key="13">
    <source>
        <dbReference type="ARBA" id="ARBA00023136"/>
    </source>
</evidence>
<evidence type="ECO:0000256" key="9">
    <source>
        <dbReference type="ARBA" id="ARBA00022723"/>
    </source>
</evidence>
<comment type="cofactor">
    <cofactor evidence="2">
        <name>Mg(2+)</name>
        <dbReference type="ChEBI" id="CHEBI:18420"/>
    </cofactor>
</comment>
<dbReference type="EMBL" id="NWUJ01000013">
    <property type="protein sequence ID" value="PFH31749.1"/>
    <property type="molecule type" value="Genomic_DNA"/>
</dbReference>
<evidence type="ECO:0000256" key="10">
    <source>
        <dbReference type="ARBA" id="ARBA00022842"/>
    </source>
</evidence>
<protein>
    <recommendedName>
        <fullName evidence="5 16">CDP-diacylglycerol--inositol 3-phosphatidyltransferase</fullName>
        <ecNumber evidence="5 16">2.7.8.11</ecNumber>
    </recommendedName>
</protein>
<dbReference type="PROSITE" id="PS00379">
    <property type="entry name" value="CDP_ALCOHOL_P_TRANSF"/>
    <property type="match status" value="1"/>
</dbReference>
<evidence type="ECO:0000256" key="12">
    <source>
        <dbReference type="ARBA" id="ARBA00023098"/>
    </source>
</evidence>
<dbReference type="GO" id="GO:0046872">
    <property type="term" value="F:metal ion binding"/>
    <property type="evidence" value="ECO:0007669"/>
    <property type="project" value="UniProtKB-KW"/>
</dbReference>
<organism evidence="20 21">
    <name type="scientific">Besnoitia besnoiti</name>
    <name type="common">Apicomplexan protozoan</name>
    <dbReference type="NCBI Taxonomy" id="94643"/>
    <lineage>
        <taxon>Eukaryota</taxon>
        <taxon>Sar</taxon>
        <taxon>Alveolata</taxon>
        <taxon>Apicomplexa</taxon>
        <taxon>Conoidasida</taxon>
        <taxon>Coccidia</taxon>
        <taxon>Eucoccidiorida</taxon>
        <taxon>Eimeriorina</taxon>
        <taxon>Sarcocystidae</taxon>
        <taxon>Besnoitia</taxon>
    </lineage>
</organism>
<evidence type="ECO:0000256" key="1">
    <source>
        <dbReference type="ARBA" id="ARBA00001936"/>
    </source>
</evidence>
<accession>A0A2A9M1A2</accession>
<evidence type="ECO:0000256" key="8">
    <source>
        <dbReference type="ARBA" id="ARBA00022692"/>
    </source>
</evidence>
<comment type="similarity">
    <text evidence="4 16 17">Belongs to the CDP-alcohol phosphatidyltransferase class-I family.</text>
</comment>
<feature type="transmembrane region" description="Helical" evidence="19">
    <location>
        <begin position="50"/>
        <end position="71"/>
    </location>
</feature>
<keyword evidence="12 16" id="KW-0443">Lipid metabolism</keyword>
<evidence type="ECO:0000256" key="5">
    <source>
        <dbReference type="ARBA" id="ARBA00013212"/>
    </source>
</evidence>
<dbReference type="Pfam" id="PF01066">
    <property type="entry name" value="CDP-OH_P_transf"/>
    <property type="match status" value="1"/>
</dbReference>
<dbReference type="KEGG" id="bbes:BESB_022410"/>
<dbReference type="GO" id="GO:0005794">
    <property type="term" value="C:Golgi apparatus"/>
    <property type="evidence" value="ECO:0007669"/>
    <property type="project" value="TreeGrafter"/>
</dbReference>
<dbReference type="GO" id="GO:0016020">
    <property type="term" value="C:membrane"/>
    <property type="evidence" value="ECO:0007669"/>
    <property type="project" value="UniProtKB-SubCell"/>
</dbReference>
<comment type="catalytic activity">
    <reaction evidence="16">
        <text>a CDP-1,2-diacyl-sn-glycerol + myo-inositol = a 1,2-diacyl-sn-glycero-3-phospho-(1D-myo-inositol) + CMP + H(+)</text>
        <dbReference type="Rhea" id="RHEA:11580"/>
        <dbReference type="ChEBI" id="CHEBI:15378"/>
        <dbReference type="ChEBI" id="CHEBI:17268"/>
        <dbReference type="ChEBI" id="CHEBI:57880"/>
        <dbReference type="ChEBI" id="CHEBI:58332"/>
        <dbReference type="ChEBI" id="CHEBI:60377"/>
        <dbReference type="EC" id="2.7.8.11"/>
    </reaction>
</comment>
<gene>
    <name evidence="20" type="ORF">BESB_022410</name>
</gene>
<evidence type="ECO:0000256" key="6">
    <source>
        <dbReference type="ARBA" id="ARBA00022516"/>
    </source>
</evidence>
<evidence type="ECO:0000256" key="14">
    <source>
        <dbReference type="ARBA" id="ARBA00023209"/>
    </source>
</evidence>
<dbReference type="AlphaFoldDB" id="A0A2A9M1A2"/>
<dbReference type="OrthoDB" id="10251079at2759"/>
<dbReference type="VEuPathDB" id="ToxoDB:BESB_022410"/>